<keyword evidence="2" id="KW-1185">Reference proteome</keyword>
<dbReference type="AlphaFoldDB" id="A0A1H1QZ78"/>
<dbReference type="Proteomes" id="UP000198859">
    <property type="component" value="Chromosome I"/>
</dbReference>
<dbReference type="OrthoDB" id="3689408at2"/>
<accession>A0A1H1QZ78</accession>
<evidence type="ECO:0000313" key="1">
    <source>
        <dbReference type="EMBL" id="SDS28818.1"/>
    </source>
</evidence>
<dbReference type="EMBL" id="LT629757">
    <property type="protein sequence ID" value="SDS28818.1"/>
    <property type="molecule type" value="Genomic_DNA"/>
</dbReference>
<proteinExistence type="predicted"/>
<protein>
    <submittedName>
        <fullName evidence="1">Uncharacterized protein</fullName>
    </submittedName>
</protein>
<evidence type="ECO:0000313" key="2">
    <source>
        <dbReference type="Proteomes" id="UP000198859"/>
    </source>
</evidence>
<reference evidence="2" key="1">
    <citation type="submission" date="2016-10" db="EMBL/GenBank/DDBJ databases">
        <authorList>
            <person name="Varghese N."/>
            <person name="Submissions S."/>
        </authorList>
    </citation>
    <scope>NUCLEOTIDE SEQUENCE [LARGE SCALE GENOMIC DNA]</scope>
    <source>
        <strain evidence="2">DSM 22127</strain>
    </source>
</reference>
<organism evidence="1 2">
    <name type="scientific">Nocardioides scoriae</name>
    <dbReference type="NCBI Taxonomy" id="642780"/>
    <lineage>
        <taxon>Bacteria</taxon>
        <taxon>Bacillati</taxon>
        <taxon>Actinomycetota</taxon>
        <taxon>Actinomycetes</taxon>
        <taxon>Propionibacteriales</taxon>
        <taxon>Nocardioidaceae</taxon>
        <taxon>Nocardioides</taxon>
    </lineage>
</organism>
<sequence>MSAVPPAPEPTDEQLLAAVARLWAALDPPPADLASGVLARLAAEDLDVELLTLVETDALSGVRRGGDEPGEEGSWTLEYAGPDVRVYLRLVRIEERTRLDGWLVPGAGAEARLEVEGADPVALRADEHGRLELAAAPHGAARLVLLGEDGRTRATPTFWIP</sequence>
<gene>
    <name evidence="1" type="ORF">SAMN04488570_1546</name>
</gene>
<dbReference type="RefSeq" id="WP_091727998.1">
    <property type="nucleotide sequence ID" value="NZ_LT629757.1"/>
</dbReference>
<name>A0A1H1QZ78_9ACTN</name>
<dbReference type="STRING" id="642780.SAMN04488570_1546"/>